<dbReference type="EMBL" id="QGTL01000012">
    <property type="protein sequence ID" value="PWV70583.1"/>
    <property type="molecule type" value="Genomic_DNA"/>
</dbReference>
<reference evidence="3 4" key="1">
    <citation type="submission" date="2018-05" db="EMBL/GenBank/DDBJ databases">
        <title>Genomic Encyclopedia of Type Strains, Phase IV (KMG-IV): sequencing the most valuable type-strain genomes for metagenomic binning, comparative biology and taxonomic classification.</title>
        <authorList>
            <person name="Goeker M."/>
        </authorList>
    </citation>
    <scope>NUCLEOTIDE SEQUENCE [LARGE SCALE GENOMIC DNA]</scope>
    <source>
        <strain evidence="3 4">DSM 44717</strain>
    </source>
</reference>
<dbReference type="Pfam" id="PF08327">
    <property type="entry name" value="AHSA1"/>
    <property type="match status" value="1"/>
</dbReference>
<dbReference type="RefSeq" id="WP_110040341.1">
    <property type="nucleotide sequence ID" value="NZ_QGTL01000012.1"/>
</dbReference>
<keyword evidence="4" id="KW-1185">Reference proteome</keyword>
<comment type="similarity">
    <text evidence="1">Belongs to the AHA1 family.</text>
</comment>
<protein>
    <submittedName>
        <fullName evidence="3">Uncharacterized protein YndB with AHSA1/START domain</fullName>
    </submittedName>
</protein>
<dbReference type="InterPro" id="IPR013538">
    <property type="entry name" value="ASHA1/2-like_C"/>
</dbReference>
<name>A0A317N6C8_9NOCA</name>
<evidence type="ECO:0000313" key="4">
    <source>
        <dbReference type="Proteomes" id="UP000246410"/>
    </source>
</evidence>
<dbReference type="InterPro" id="IPR023393">
    <property type="entry name" value="START-like_dom_sf"/>
</dbReference>
<comment type="caution">
    <text evidence="3">The sequence shown here is derived from an EMBL/GenBank/DDBJ whole genome shotgun (WGS) entry which is preliminary data.</text>
</comment>
<dbReference type="Gene3D" id="3.30.530.20">
    <property type="match status" value="1"/>
</dbReference>
<dbReference type="SUPFAM" id="SSF55961">
    <property type="entry name" value="Bet v1-like"/>
    <property type="match status" value="1"/>
</dbReference>
<sequence>MSTTRIGRHINAPRAAVYRLLLDADAVKAWMIPDDMAKASEVHRFEPQEGGTFSITLIYDDAADADKDAQHDAYYGRFLTLTPDEQVVEVLEFVTDRPEMSGAQTVTFTLGDAAGGGTDLEVLHEGVPPGLSLPDNEIGWQTALAKLVALAEHGSVAGPQ</sequence>
<proteinExistence type="inferred from homology"/>
<gene>
    <name evidence="3" type="ORF">DFR69_1122</name>
</gene>
<evidence type="ECO:0000259" key="2">
    <source>
        <dbReference type="Pfam" id="PF08327"/>
    </source>
</evidence>
<dbReference type="AlphaFoldDB" id="A0A317N6C8"/>
<organism evidence="3 4">
    <name type="scientific">Nocardia neocaledoniensis</name>
    <dbReference type="NCBI Taxonomy" id="236511"/>
    <lineage>
        <taxon>Bacteria</taxon>
        <taxon>Bacillati</taxon>
        <taxon>Actinomycetota</taxon>
        <taxon>Actinomycetes</taxon>
        <taxon>Mycobacteriales</taxon>
        <taxon>Nocardiaceae</taxon>
        <taxon>Nocardia</taxon>
    </lineage>
</organism>
<evidence type="ECO:0000313" key="3">
    <source>
        <dbReference type="EMBL" id="PWV70583.1"/>
    </source>
</evidence>
<accession>A0A317N6C8</accession>
<feature type="domain" description="Activator of Hsp90 ATPase homologue 1/2-like C-terminal" evidence="2">
    <location>
        <begin position="11"/>
        <end position="152"/>
    </location>
</feature>
<dbReference type="Proteomes" id="UP000246410">
    <property type="component" value="Unassembled WGS sequence"/>
</dbReference>
<evidence type="ECO:0000256" key="1">
    <source>
        <dbReference type="ARBA" id="ARBA00006817"/>
    </source>
</evidence>